<sequence length="45" mass="4931">MFFVSFLGGNRFTGNIPGSFLLSGHFVDVSYNNFTPLTSGCPNNR</sequence>
<accession>A0ACC1A429</accession>
<dbReference type="EMBL" id="CM047908">
    <property type="protein sequence ID" value="KAJ0081797.1"/>
    <property type="molecule type" value="Genomic_DNA"/>
</dbReference>
<dbReference type="Proteomes" id="UP001164250">
    <property type="component" value="Chromosome 12"/>
</dbReference>
<protein>
    <submittedName>
        <fullName evidence="1">Uncharacterized protein</fullName>
    </submittedName>
</protein>
<reference evidence="2" key="1">
    <citation type="journal article" date="2023" name="G3 (Bethesda)">
        <title>Genome assembly and association tests identify interacting loci associated with vigor, precocity, and sex in interspecific pistachio rootstocks.</title>
        <authorList>
            <person name="Palmer W."/>
            <person name="Jacygrad E."/>
            <person name="Sagayaradj S."/>
            <person name="Cavanaugh K."/>
            <person name="Han R."/>
            <person name="Bertier L."/>
            <person name="Beede B."/>
            <person name="Kafkas S."/>
            <person name="Golino D."/>
            <person name="Preece J."/>
            <person name="Michelmore R."/>
        </authorList>
    </citation>
    <scope>NUCLEOTIDE SEQUENCE [LARGE SCALE GENOMIC DNA]</scope>
</reference>
<evidence type="ECO:0000313" key="1">
    <source>
        <dbReference type="EMBL" id="KAJ0081797.1"/>
    </source>
</evidence>
<gene>
    <name evidence="1" type="ORF">Patl1_10355</name>
</gene>
<organism evidence="1 2">
    <name type="scientific">Pistacia atlantica</name>
    <dbReference type="NCBI Taxonomy" id="434234"/>
    <lineage>
        <taxon>Eukaryota</taxon>
        <taxon>Viridiplantae</taxon>
        <taxon>Streptophyta</taxon>
        <taxon>Embryophyta</taxon>
        <taxon>Tracheophyta</taxon>
        <taxon>Spermatophyta</taxon>
        <taxon>Magnoliopsida</taxon>
        <taxon>eudicotyledons</taxon>
        <taxon>Gunneridae</taxon>
        <taxon>Pentapetalae</taxon>
        <taxon>rosids</taxon>
        <taxon>malvids</taxon>
        <taxon>Sapindales</taxon>
        <taxon>Anacardiaceae</taxon>
        <taxon>Pistacia</taxon>
    </lineage>
</organism>
<keyword evidence="2" id="KW-1185">Reference proteome</keyword>
<comment type="caution">
    <text evidence="1">The sequence shown here is derived from an EMBL/GenBank/DDBJ whole genome shotgun (WGS) entry which is preliminary data.</text>
</comment>
<proteinExistence type="predicted"/>
<name>A0ACC1A429_9ROSI</name>
<evidence type="ECO:0000313" key="2">
    <source>
        <dbReference type="Proteomes" id="UP001164250"/>
    </source>
</evidence>